<reference evidence="5" key="1">
    <citation type="submission" date="2020-10" db="EMBL/GenBank/DDBJ databases">
        <authorList>
            <person name="Gilroy R."/>
        </authorList>
    </citation>
    <scope>NUCLEOTIDE SEQUENCE</scope>
    <source>
        <strain evidence="5">ChiHjej13B12-12457</strain>
    </source>
</reference>
<dbReference type="PANTHER" id="PTHR42866">
    <property type="entry name" value="3-DEOXY-MANNO-OCTULOSONATE CYTIDYLYLTRANSFERASE"/>
    <property type="match status" value="1"/>
</dbReference>
<dbReference type="NCBIfam" id="NF003950">
    <property type="entry name" value="PRK05450.1-3"/>
    <property type="match status" value="1"/>
</dbReference>
<keyword evidence="1 4" id="KW-0808">Transferase</keyword>
<dbReference type="CDD" id="cd02517">
    <property type="entry name" value="CMP-KDO-Synthetase"/>
    <property type="match status" value="1"/>
</dbReference>
<comment type="function">
    <text evidence="4">Activates KDO (a required 8-carbon sugar) for incorporation into bacterial lipopolysaccharide in Gram-negative bacteria.</text>
</comment>
<dbReference type="InterPro" id="IPR003329">
    <property type="entry name" value="Cytidylyl_trans"/>
</dbReference>
<comment type="catalytic activity">
    <reaction evidence="4">
        <text>3-deoxy-alpha-D-manno-oct-2-ulosonate + CTP = CMP-3-deoxy-beta-D-manno-octulosonate + diphosphate</text>
        <dbReference type="Rhea" id="RHEA:23448"/>
        <dbReference type="ChEBI" id="CHEBI:33019"/>
        <dbReference type="ChEBI" id="CHEBI:37563"/>
        <dbReference type="ChEBI" id="CHEBI:85986"/>
        <dbReference type="ChEBI" id="CHEBI:85987"/>
        <dbReference type="EC" id="2.7.7.38"/>
    </reaction>
</comment>
<evidence type="ECO:0000256" key="2">
    <source>
        <dbReference type="ARBA" id="ARBA00022695"/>
    </source>
</evidence>
<proteinExistence type="inferred from homology"/>
<organism evidence="5 6">
    <name type="scientific">Candidatus Coprenecus avistercoris</name>
    <dbReference type="NCBI Taxonomy" id="2840730"/>
    <lineage>
        <taxon>Bacteria</taxon>
        <taxon>Pseudomonadati</taxon>
        <taxon>Bacteroidota</taxon>
        <taxon>Bacteroidia</taxon>
        <taxon>Bacteroidales</taxon>
        <taxon>Rikenellaceae</taxon>
        <taxon>Rikenellaceae incertae sedis</taxon>
        <taxon>Candidatus Coprenecus</taxon>
    </lineage>
</organism>
<dbReference type="SUPFAM" id="SSF53448">
    <property type="entry name" value="Nucleotide-diphospho-sugar transferases"/>
    <property type="match status" value="1"/>
</dbReference>
<comment type="caution">
    <text evidence="5">The sequence shown here is derived from an EMBL/GenBank/DDBJ whole genome shotgun (WGS) entry which is preliminary data.</text>
</comment>
<dbReference type="EC" id="2.7.7.38" evidence="4"/>
<dbReference type="NCBIfam" id="NF003952">
    <property type="entry name" value="PRK05450.1-5"/>
    <property type="match status" value="1"/>
</dbReference>
<gene>
    <name evidence="4 5" type="primary">kdsB</name>
    <name evidence="5" type="ORF">IAC94_00940</name>
</gene>
<dbReference type="NCBIfam" id="NF009905">
    <property type="entry name" value="PRK13368.1"/>
    <property type="match status" value="1"/>
</dbReference>
<dbReference type="GO" id="GO:0009103">
    <property type="term" value="P:lipopolysaccharide biosynthetic process"/>
    <property type="evidence" value="ECO:0007669"/>
    <property type="project" value="UniProtKB-UniRule"/>
</dbReference>
<keyword evidence="3 4" id="KW-0448">Lipopolysaccharide biosynthesis</keyword>
<comment type="similarity">
    <text evidence="4">Belongs to the KdsB family.</text>
</comment>
<evidence type="ECO:0000313" key="5">
    <source>
        <dbReference type="EMBL" id="HIR62075.1"/>
    </source>
</evidence>
<dbReference type="InterPro" id="IPR029044">
    <property type="entry name" value="Nucleotide-diphossugar_trans"/>
</dbReference>
<dbReference type="HAMAP" id="MF_00057">
    <property type="entry name" value="KdsB"/>
    <property type="match status" value="1"/>
</dbReference>
<name>A0A9D1DZT6_9BACT</name>
<dbReference type="NCBIfam" id="TIGR00466">
    <property type="entry name" value="kdsB"/>
    <property type="match status" value="1"/>
</dbReference>
<evidence type="ECO:0000256" key="3">
    <source>
        <dbReference type="ARBA" id="ARBA00022985"/>
    </source>
</evidence>
<dbReference type="EMBL" id="DVHI01000015">
    <property type="protein sequence ID" value="HIR62075.1"/>
    <property type="molecule type" value="Genomic_DNA"/>
</dbReference>
<keyword evidence="2 4" id="KW-0548">Nucleotidyltransferase</keyword>
<keyword evidence="4" id="KW-0963">Cytoplasm</keyword>
<evidence type="ECO:0000256" key="4">
    <source>
        <dbReference type="HAMAP-Rule" id="MF_00057"/>
    </source>
</evidence>
<dbReference type="Proteomes" id="UP000886744">
    <property type="component" value="Unassembled WGS sequence"/>
</dbReference>
<sequence>MIPARYASSRFPGKMLALLGGKPVIVRTCEAAAGMGLFDKVYAVTDDERIKDTVTAAGIPCIMSSREHETGSDRIAEAVQDIECDIVVNIQGDEPFTRREVIEQVLRPFYEKDGESVDLSTLKEEMTSQEEIHNPNNVKVITDIDGYALYFSRTPLPYLRDPSTSARWWRHIGIYAFRRQALEMFSSWPMGELEAAEKIECLRFLEHGRRIKVVETSGMRVSIDTPEDLALAEQILGSRL</sequence>
<dbReference type="GO" id="GO:0008690">
    <property type="term" value="F:3-deoxy-manno-octulosonate cytidylyltransferase activity"/>
    <property type="evidence" value="ECO:0007669"/>
    <property type="project" value="UniProtKB-UniRule"/>
</dbReference>
<dbReference type="InterPro" id="IPR004528">
    <property type="entry name" value="KdsB"/>
</dbReference>
<protein>
    <recommendedName>
        <fullName evidence="4">3-deoxy-manno-octulosonate cytidylyltransferase</fullName>
        <ecNumber evidence="4">2.7.7.38</ecNumber>
    </recommendedName>
    <alternativeName>
        <fullName evidence="4">CMP-2-keto-3-deoxyoctulosonic acid synthase</fullName>
        <shortName evidence="4">CKS</shortName>
        <shortName evidence="4">CMP-KDO synthase</shortName>
    </alternativeName>
</protein>
<accession>A0A9D1DZT6</accession>
<comment type="subcellular location">
    <subcellularLocation>
        <location evidence="4">Cytoplasm</location>
    </subcellularLocation>
</comment>
<dbReference type="GO" id="GO:0033468">
    <property type="term" value="P:CMP-keto-3-deoxy-D-manno-octulosonic acid biosynthetic process"/>
    <property type="evidence" value="ECO:0007669"/>
    <property type="project" value="UniProtKB-UniRule"/>
</dbReference>
<dbReference type="PANTHER" id="PTHR42866:SF2">
    <property type="entry name" value="3-DEOXY-MANNO-OCTULOSONATE CYTIDYLYLTRANSFERASE, MITOCHONDRIAL"/>
    <property type="match status" value="1"/>
</dbReference>
<dbReference type="AlphaFoldDB" id="A0A9D1DZT6"/>
<dbReference type="Gene3D" id="3.90.550.10">
    <property type="entry name" value="Spore Coat Polysaccharide Biosynthesis Protein SpsA, Chain A"/>
    <property type="match status" value="1"/>
</dbReference>
<comment type="pathway">
    <text evidence="4">Nucleotide-sugar biosynthesis; CMP-3-deoxy-D-manno-octulosonate biosynthesis; CMP-3-deoxy-D-manno-octulosonate from 3-deoxy-D-manno-octulosonate and CTP: step 1/1.</text>
</comment>
<reference evidence="5" key="2">
    <citation type="journal article" date="2021" name="PeerJ">
        <title>Extensive microbial diversity within the chicken gut microbiome revealed by metagenomics and culture.</title>
        <authorList>
            <person name="Gilroy R."/>
            <person name="Ravi A."/>
            <person name="Getino M."/>
            <person name="Pursley I."/>
            <person name="Horton D.L."/>
            <person name="Alikhan N.F."/>
            <person name="Baker D."/>
            <person name="Gharbi K."/>
            <person name="Hall N."/>
            <person name="Watson M."/>
            <person name="Adriaenssens E.M."/>
            <person name="Foster-Nyarko E."/>
            <person name="Jarju S."/>
            <person name="Secka A."/>
            <person name="Antonio M."/>
            <person name="Oren A."/>
            <person name="Chaudhuri R.R."/>
            <person name="La Ragione R."/>
            <person name="Hildebrand F."/>
            <person name="Pallen M.J."/>
        </authorList>
    </citation>
    <scope>NUCLEOTIDE SEQUENCE</scope>
    <source>
        <strain evidence="5">ChiHjej13B12-12457</strain>
    </source>
</reference>
<evidence type="ECO:0000313" key="6">
    <source>
        <dbReference type="Proteomes" id="UP000886744"/>
    </source>
</evidence>
<dbReference type="GO" id="GO:0005829">
    <property type="term" value="C:cytosol"/>
    <property type="evidence" value="ECO:0007669"/>
    <property type="project" value="TreeGrafter"/>
</dbReference>
<evidence type="ECO:0000256" key="1">
    <source>
        <dbReference type="ARBA" id="ARBA00022679"/>
    </source>
</evidence>
<dbReference type="Pfam" id="PF02348">
    <property type="entry name" value="CTP_transf_3"/>
    <property type="match status" value="1"/>
</dbReference>